<proteinExistence type="predicted"/>
<evidence type="ECO:0000313" key="2">
    <source>
        <dbReference type="EMBL" id="OPC77390.1"/>
    </source>
</evidence>
<dbReference type="Proteomes" id="UP000190037">
    <property type="component" value="Unassembled WGS sequence"/>
</dbReference>
<keyword evidence="3" id="KW-1185">Reference proteome</keyword>
<comment type="caution">
    <text evidence="2">The sequence shown here is derived from an EMBL/GenBank/DDBJ whole genome shotgun (WGS) entry which is preliminary data.</text>
</comment>
<accession>A0A1T3NKZ2</accession>
<evidence type="ECO:0000256" key="1">
    <source>
        <dbReference type="SAM" id="MobiDB-lite"/>
    </source>
</evidence>
<evidence type="ECO:0000313" key="3">
    <source>
        <dbReference type="Proteomes" id="UP000190037"/>
    </source>
</evidence>
<gene>
    <name evidence="2" type="ORF">B4N89_43535</name>
</gene>
<feature type="region of interest" description="Disordered" evidence="1">
    <location>
        <begin position="17"/>
        <end position="64"/>
    </location>
</feature>
<reference evidence="2 3" key="1">
    <citation type="submission" date="2017-03" db="EMBL/GenBank/DDBJ databases">
        <title>Draft genome sequence of Streptomyces scabrisporus NF3, endophyte isolated from Amphipterygium adstringens.</title>
        <authorList>
            <person name="Vazquez M."/>
            <person name="Ceapa C.D."/>
            <person name="Rodriguez Luna D."/>
            <person name="Sanchez Esquivel S."/>
        </authorList>
    </citation>
    <scope>NUCLEOTIDE SEQUENCE [LARGE SCALE GENOMIC DNA]</scope>
    <source>
        <strain evidence="2 3">NF3</strain>
    </source>
</reference>
<feature type="region of interest" description="Disordered" evidence="1">
    <location>
        <begin position="83"/>
        <end position="118"/>
    </location>
</feature>
<feature type="compositionally biased region" description="Polar residues" evidence="1">
    <location>
        <begin position="17"/>
        <end position="35"/>
    </location>
</feature>
<feature type="compositionally biased region" description="Low complexity" evidence="1">
    <location>
        <begin position="45"/>
        <end position="60"/>
    </location>
</feature>
<feature type="compositionally biased region" description="Polar residues" evidence="1">
    <location>
        <begin position="83"/>
        <end position="95"/>
    </location>
</feature>
<dbReference type="AlphaFoldDB" id="A0A1T3NKZ2"/>
<dbReference type="STRING" id="159449.B4N89_43535"/>
<dbReference type="EMBL" id="MWQN01000004">
    <property type="protein sequence ID" value="OPC77390.1"/>
    <property type="molecule type" value="Genomic_DNA"/>
</dbReference>
<protein>
    <submittedName>
        <fullName evidence="2">Uncharacterized protein</fullName>
    </submittedName>
</protein>
<sequence length="118" mass="12669">MDRRIRQVSIAARSAALRSTQNSLPSGSARITQPDPSGFRWSAKSVAPRPSSRSTSSSRDVSGRRHRWTRFLTVLASDTWLKNNTGPSASCTSVSRAPGLSSGCSGRPVTPLQNRANS</sequence>
<organism evidence="2 3">
    <name type="scientific">Embleya scabrispora</name>
    <dbReference type="NCBI Taxonomy" id="159449"/>
    <lineage>
        <taxon>Bacteria</taxon>
        <taxon>Bacillati</taxon>
        <taxon>Actinomycetota</taxon>
        <taxon>Actinomycetes</taxon>
        <taxon>Kitasatosporales</taxon>
        <taxon>Streptomycetaceae</taxon>
        <taxon>Embleya</taxon>
    </lineage>
</organism>
<name>A0A1T3NKZ2_9ACTN</name>